<protein>
    <submittedName>
        <fullName evidence="9">ATP-binding cassette</fullName>
    </submittedName>
</protein>
<dbReference type="PANTHER" id="PTHR43394">
    <property type="entry name" value="ATP-DEPENDENT PERMEASE MDL1, MITOCHONDRIAL"/>
    <property type="match status" value="1"/>
</dbReference>
<keyword evidence="5 7" id="KW-1133">Transmembrane helix</keyword>
<dbReference type="GO" id="GO:0015421">
    <property type="term" value="F:ABC-type oligopeptide transporter activity"/>
    <property type="evidence" value="ECO:0007669"/>
    <property type="project" value="TreeGrafter"/>
</dbReference>
<reference evidence="9 10" key="1">
    <citation type="submission" date="2019-04" db="EMBL/GenBank/DDBJ databases">
        <title>An improved genome assembly and genetic linkage map for asparagus bean, Vigna unguiculata ssp. sesquipedialis.</title>
        <authorList>
            <person name="Xia Q."/>
            <person name="Zhang R."/>
            <person name="Dong Y."/>
        </authorList>
    </citation>
    <scope>NUCLEOTIDE SEQUENCE [LARGE SCALE GENOMIC DNA]</scope>
    <source>
        <tissue evidence="9">Leaf</tissue>
    </source>
</reference>
<dbReference type="Pfam" id="PF00664">
    <property type="entry name" value="ABC_membrane"/>
    <property type="match status" value="1"/>
</dbReference>
<comment type="subcellular location">
    <subcellularLocation>
        <location evidence="1">Membrane</location>
        <topology evidence="1">Multi-pass membrane protein</topology>
    </subcellularLocation>
</comment>
<keyword evidence="6 7" id="KW-0472">Membrane</keyword>
<dbReference type="AlphaFoldDB" id="A0A4D6KWG3"/>
<sequence length="173" mass="18917">MLIKDSITEGYGGDYSHVYSKATSLAREAIANIRTVAAFGAPKDRISIQFASALNKPNNQALLRDHISGLGYGIFQLLAFCSYADGLWYASVLIKKKESNVGNIMKSFMVFIITSLAIAETLALIPDIVKGSQTLRSVFGILQRRIPIAPNDHNPKMITDIKGDSLELLASRQ</sequence>
<feature type="transmembrane region" description="Helical" evidence="7">
    <location>
        <begin position="69"/>
        <end position="88"/>
    </location>
</feature>
<evidence type="ECO:0000313" key="10">
    <source>
        <dbReference type="Proteomes" id="UP000501690"/>
    </source>
</evidence>
<dbReference type="GO" id="GO:0005743">
    <property type="term" value="C:mitochondrial inner membrane"/>
    <property type="evidence" value="ECO:0007669"/>
    <property type="project" value="TreeGrafter"/>
</dbReference>
<dbReference type="GO" id="GO:0090374">
    <property type="term" value="P:oligopeptide export from mitochondrion"/>
    <property type="evidence" value="ECO:0007669"/>
    <property type="project" value="TreeGrafter"/>
</dbReference>
<feature type="transmembrane region" description="Helical" evidence="7">
    <location>
        <begin position="108"/>
        <end position="129"/>
    </location>
</feature>
<keyword evidence="2" id="KW-0813">Transport</keyword>
<keyword evidence="9" id="KW-0547">Nucleotide-binding</keyword>
<evidence type="ECO:0000313" key="9">
    <source>
        <dbReference type="EMBL" id="QCD80337.1"/>
    </source>
</evidence>
<dbReference type="EMBL" id="CP039346">
    <property type="protein sequence ID" value="QCD80337.1"/>
    <property type="molecule type" value="Genomic_DNA"/>
</dbReference>
<dbReference type="InterPro" id="IPR036640">
    <property type="entry name" value="ABC1_TM_sf"/>
</dbReference>
<evidence type="ECO:0000256" key="3">
    <source>
        <dbReference type="ARBA" id="ARBA00022692"/>
    </source>
</evidence>
<name>A0A4D6KWG3_VIGUN</name>
<dbReference type="Gene3D" id="1.20.1560.10">
    <property type="entry name" value="ABC transporter type 1, transmembrane domain"/>
    <property type="match status" value="1"/>
</dbReference>
<dbReference type="InterPro" id="IPR039421">
    <property type="entry name" value="Type_1_exporter"/>
</dbReference>
<proteinExistence type="predicted"/>
<evidence type="ECO:0000256" key="1">
    <source>
        <dbReference type="ARBA" id="ARBA00004141"/>
    </source>
</evidence>
<evidence type="ECO:0000256" key="7">
    <source>
        <dbReference type="SAM" id="Phobius"/>
    </source>
</evidence>
<keyword evidence="9" id="KW-0067">ATP-binding</keyword>
<gene>
    <name evidence="9" type="ORF">DEO72_LG2g658</name>
</gene>
<accession>A0A4D6KWG3</accession>
<dbReference type="Proteomes" id="UP000501690">
    <property type="component" value="Linkage Group LG2"/>
</dbReference>
<evidence type="ECO:0000256" key="2">
    <source>
        <dbReference type="ARBA" id="ARBA00022448"/>
    </source>
</evidence>
<dbReference type="SUPFAM" id="SSF90123">
    <property type="entry name" value="ABC transporter transmembrane region"/>
    <property type="match status" value="1"/>
</dbReference>
<dbReference type="PROSITE" id="PS50929">
    <property type="entry name" value="ABC_TM1F"/>
    <property type="match status" value="1"/>
</dbReference>
<keyword evidence="3 7" id="KW-0812">Transmembrane</keyword>
<organism evidence="9 10">
    <name type="scientific">Vigna unguiculata</name>
    <name type="common">Cowpea</name>
    <dbReference type="NCBI Taxonomy" id="3917"/>
    <lineage>
        <taxon>Eukaryota</taxon>
        <taxon>Viridiplantae</taxon>
        <taxon>Streptophyta</taxon>
        <taxon>Embryophyta</taxon>
        <taxon>Tracheophyta</taxon>
        <taxon>Spermatophyta</taxon>
        <taxon>Magnoliopsida</taxon>
        <taxon>eudicotyledons</taxon>
        <taxon>Gunneridae</taxon>
        <taxon>Pentapetalae</taxon>
        <taxon>rosids</taxon>
        <taxon>fabids</taxon>
        <taxon>Fabales</taxon>
        <taxon>Fabaceae</taxon>
        <taxon>Papilionoideae</taxon>
        <taxon>50 kb inversion clade</taxon>
        <taxon>NPAAA clade</taxon>
        <taxon>indigoferoid/millettioid clade</taxon>
        <taxon>Phaseoleae</taxon>
        <taxon>Vigna</taxon>
    </lineage>
</organism>
<dbReference type="PANTHER" id="PTHR43394:SF11">
    <property type="entry name" value="ATP-BINDING CASSETTE TRANSPORTER"/>
    <property type="match status" value="1"/>
</dbReference>
<keyword evidence="4" id="KW-0677">Repeat</keyword>
<dbReference type="GO" id="GO:0005524">
    <property type="term" value="F:ATP binding"/>
    <property type="evidence" value="ECO:0007669"/>
    <property type="project" value="UniProtKB-KW"/>
</dbReference>
<evidence type="ECO:0000256" key="4">
    <source>
        <dbReference type="ARBA" id="ARBA00022737"/>
    </source>
</evidence>
<evidence type="ECO:0000256" key="5">
    <source>
        <dbReference type="ARBA" id="ARBA00022989"/>
    </source>
</evidence>
<keyword evidence="10" id="KW-1185">Reference proteome</keyword>
<dbReference type="InterPro" id="IPR011527">
    <property type="entry name" value="ABC1_TM_dom"/>
</dbReference>
<evidence type="ECO:0000256" key="6">
    <source>
        <dbReference type="ARBA" id="ARBA00023136"/>
    </source>
</evidence>
<feature type="domain" description="ABC transmembrane type-1" evidence="8">
    <location>
        <begin position="1"/>
        <end position="130"/>
    </location>
</feature>
<evidence type="ECO:0000259" key="8">
    <source>
        <dbReference type="PROSITE" id="PS50929"/>
    </source>
</evidence>